<accession>A0A3G3MGC5</accession>
<comment type="subcellular location">
    <subcellularLocation>
        <location evidence="1">Membrane</location>
    </subcellularLocation>
</comment>
<dbReference type="PROSITE" id="PS00389">
    <property type="entry name" value="ATPASE_DELTA"/>
    <property type="match status" value="1"/>
</dbReference>
<dbReference type="InterPro" id="IPR000711">
    <property type="entry name" value="ATPase_OSCP/dsu"/>
</dbReference>
<proteinExistence type="inferred from homology"/>
<dbReference type="EMBL" id="MH281627">
    <property type="protein sequence ID" value="AYR05884.1"/>
    <property type="molecule type" value="Genomic_DNA"/>
</dbReference>
<organism evidence="8">
    <name type="scientific">Lithothamnion sp</name>
    <dbReference type="NCBI Taxonomy" id="1940749"/>
    <lineage>
        <taxon>Eukaryota</taxon>
        <taxon>Rhodophyta</taxon>
        <taxon>Florideophyceae</taxon>
        <taxon>Corallinophycidae</taxon>
        <taxon>Hapalidiales</taxon>
        <taxon>Hapalidiaceae</taxon>
        <taxon>Melobesioideae</taxon>
        <taxon>Lithothamnion</taxon>
    </lineage>
</organism>
<dbReference type="PRINTS" id="PR00125">
    <property type="entry name" value="ATPASEDELTA"/>
</dbReference>
<dbReference type="NCBIfam" id="TIGR01145">
    <property type="entry name" value="ATP_synt_delta"/>
    <property type="match status" value="1"/>
</dbReference>
<dbReference type="HAMAP" id="MF_01416">
    <property type="entry name" value="ATP_synth_delta_bact"/>
    <property type="match status" value="1"/>
</dbReference>
<evidence type="ECO:0000256" key="3">
    <source>
        <dbReference type="ARBA" id="ARBA00022448"/>
    </source>
</evidence>
<evidence type="ECO:0000256" key="5">
    <source>
        <dbReference type="ARBA" id="ARBA00023065"/>
    </source>
</evidence>
<dbReference type="GO" id="GO:0016020">
    <property type="term" value="C:membrane"/>
    <property type="evidence" value="ECO:0007669"/>
    <property type="project" value="UniProtKB-SubCell"/>
</dbReference>
<dbReference type="InterPro" id="IPR020781">
    <property type="entry name" value="ATPase_OSCP/d_CS"/>
</dbReference>
<evidence type="ECO:0000256" key="1">
    <source>
        <dbReference type="ARBA" id="ARBA00004370"/>
    </source>
</evidence>
<protein>
    <submittedName>
        <fullName evidence="8">ATP synthase CF1 delta subunit</fullName>
    </submittedName>
</protein>
<dbReference type="PANTHER" id="PTHR11910">
    <property type="entry name" value="ATP SYNTHASE DELTA CHAIN"/>
    <property type="match status" value="1"/>
</dbReference>
<keyword evidence="4" id="KW-0375">Hydrogen ion transport</keyword>
<dbReference type="SUPFAM" id="SSF47928">
    <property type="entry name" value="N-terminal domain of the delta subunit of the F1F0-ATP synthase"/>
    <property type="match status" value="1"/>
</dbReference>
<evidence type="ECO:0000256" key="7">
    <source>
        <dbReference type="ARBA" id="ARBA00023310"/>
    </source>
</evidence>
<name>A0A3G3MGC5_9FLOR</name>
<evidence type="ECO:0000313" key="8">
    <source>
        <dbReference type="EMBL" id="AYR05884.1"/>
    </source>
</evidence>
<gene>
    <name evidence="8" type="primary">atpD</name>
</gene>
<keyword evidence="6" id="KW-0472">Membrane</keyword>
<sequence length="186" mass="20971">MSQSISLNKVALPYAEALFDSSQLKQLVEKTNQDLHLISDTVSKSDALKNFLSNPLVNPEIKKKVLQKLFSDQVSSHVLNFLYILAERRRIELLNAIIDCYLNLVYKLKLTTVANIYTAAVLTELQQESLEKKIQDITGSKEVKLVIRIDPELIGGFIIKIGSKIIDMSIYGQLNQMTSYLNVANI</sequence>
<dbReference type="GO" id="GO:0046933">
    <property type="term" value="F:proton-transporting ATP synthase activity, rotational mechanism"/>
    <property type="evidence" value="ECO:0007669"/>
    <property type="project" value="InterPro"/>
</dbReference>
<dbReference type="AlphaFoldDB" id="A0A3G3MGC5"/>
<geneLocation type="plastid" evidence="8"/>
<keyword evidence="5" id="KW-0406">Ion transport</keyword>
<dbReference type="InterPro" id="IPR026015">
    <property type="entry name" value="ATP_synth_OSCP/delta_N_sf"/>
</dbReference>
<dbReference type="Pfam" id="PF00213">
    <property type="entry name" value="OSCP"/>
    <property type="match status" value="1"/>
</dbReference>
<dbReference type="Gene3D" id="1.10.520.20">
    <property type="entry name" value="N-terminal domain of the delta subunit of the F1F0-ATP synthase"/>
    <property type="match status" value="1"/>
</dbReference>
<comment type="similarity">
    <text evidence="2">Belongs to the ATPase delta chain family.</text>
</comment>
<evidence type="ECO:0000256" key="6">
    <source>
        <dbReference type="ARBA" id="ARBA00023136"/>
    </source>
</evidence>
<keyword evidence="8" id="KW-0934">Plastid</keyword>
<keyword evidence="7" id="KW-0066">ATP synthesis</keyword>
<reference evidence="8" key="1">
    <citation type="journal article" date="2018" name="Genome Biol. Evol.">
        <title>Mitochondrial and Plastid Genomes from Coralline Red Algae Provide Insights into the Incongruent Evolutionary Histories of Organelles.</title>
        <authorList>
            <person name="Lee J."/>
            <person name="Song H.J."/>
            <person name="In Park S."/>
            <person name="Lee Y.M."/>
            <person name="Jeong S.Y."/>
            <person name="Oh Cho T."/>
            <person name="Kim J.H."/>
            <person name="Choi H.G."/>
            <person name="Choi C.G."/>
            <person name="Nelson W.A."/>
            <person name="Fredericq S."/>
            <person name="Bhattacharya D."/>
            <person name="Su Yoon H."/>
        </authorList>
    </citation>
    <scope>NUCLEOTIDE SEQUENCE</scope>
</reference>
<evidence type="ECO:0000256" key="4">
    <source>
        <dbReference type="ARBA" id="ARBA00022781"/>
    </source>
</evidence>
<evidence type="ECO:0000256" key="2">
    <source>
        <dbReference type="ARBA" id="ARBA00007046"/>
    </source>
</evidence>
<keyword evidence="3" id="KW-0813">Transport</keyword>